<dbReference type="GO" id="GO:0043565">
    <property type="term" value="F:sequence-specific DNA binding"/>
    <property type="evidence" value="ECO:0007669"/>
    <property type="project" value="InterPro"/>
</dbReference>
<dbReference type="Proteomes" id="UP001163850">
    <property type="component" value="Unassembled WGS sequence"/>
</dbReference>
<keyword evidence="1" id="KW-0862">Zinc</keyword>
<name>A0AA38PS09_9AGAR</name>
<dbReference type="GO" id="GO:0008270">
    <property type="term" value="F:zinc ion binding"/>
    <property type="evidence" value="ECO:0007669"/>
    <property type="project" value="UniProtKB-KW"/>
</dbReference>
<evidence type="ECO:0000313" key="3">
    <source>
        <dbReference type="EMBL" id="KAJ3980225.1"/>
    </source>
</evidence>
<dbReference type="InterPro" id="IPR000679">
    <property type="entry name" value="Znf_GATA"/>
</dbReference>
<evidence type="ECO:0000313" key="4">
    <source>
        <dbReference type="Proteomes" id="UP001163850"/>
    </source>
</evidence>
<accession>A0AA38PS09</accession>
<reference evidence="3" key="1">
    <citation type="submission" date="2022-08" db="EMBL/GenBank/DDBJ databases">
        <authorList>
            <consortium name="DOE Joint Genome Institute"/>
            <person name="Min B."/>
            <person name="Riley R."/>
            <person name="Sierra-Patev S."/>
            <person name="Naranjo-Ortiz M."/>
            <person name="Looney B."/>
            <person name="Konkel Z."/>
            <person name="Slot J.C."/>
            <person name="Sakamoto Y."/>
            <person name="Steenwyk J.L."/>
            <person name="Rokas A."/>
            <person name="Carro J."/>
            <person name="Camarero S."/>
            <person name="Ferreira P."/>
            <person name="Molpeceres G."/>
            <person name="Ruiz-Duenas F.J."/>
            <person name="Serrano A."/>
            <person name="Henrissat B."/>
            <person name="Drula E."/>
            <person name="Hughes K.W."/>
            <person name="Mata J.L."/>
            <person name="Ishikawa N.K."/>
            <person name="Vargas-Isla R."/>
            <person name="Ushijima S."/>
            <person name="Smith C.A."/>
            <person name="Ahrendt S."/>
            <person name="Andreopoulos W."/>
            <person name="He G."/>
            <person name="Labutti K."/>
            <person name="Lipzen A."/>
            <person name="Ng V."/>
            <person name="Sandor L."/>
            <person name="Barry K."/>
            <person name="Martinez A.T."/>
            <person name="Xiao Y."/>
            <person name="Gibbons J.G."/>
            <person name="Terashima K."/>
            <person name="Hibbett D.S."/>
            <person name="Grigoriev I.V."/>
        </authorList>
    </citation>
    <scope>NUCLEOTIDE SEQUENCE</scope>
    <source>
        <strain evidence="3">TFB7829</strain>
    </source>
</reference>
<dbReference type="AlphaFoldDB" id="A0AA38PS09"/>
<dbReference type="PROSITE" id="PS50114">
    <property type="entry name" value="GATA_ZN_FINGER_2"/>
    <property type="match status" value="1"/>
</dbReference>
<gene>
    <name evidence="3" type="ORF">F5890DRAFT_1420037</name>
</gene>
<feature type="domain" description="GATA-type" evidence="2">
    <location>
        <begin position="1"/>
        <end position="29"/>
    </location>
</feature>
<dbReference type="Gene3D" id="3.30.50.10">
    <property type="entry name" value="Erythroid Transcription Factor GATA-1, subunit A"/>
    <property type="match status" value="1"/>
</dbReference>
<dbReference type="InterPro" id="IPR013088">
    <property type="entry name" value="Znf_NHR/GATA"/>
</dbReference>
<sequence>PFSTSCGLCYKLHGSARPINMRSEVIRKRSRHDAHAAMQARSFLEQRAGMVTFTEVNLTPFLFLWIFTDIPYQTSYLFPPVTGPTALKTMRFLCLPVLEPLDGNPHLQSKKHLQ</sequence>
<protein>
    <recommendedName>
        <fullName evidence="2">GATA-type domain-containing protein</fullName>
    </recommendedName>
</protein>
<proteinExistence type="predicted"/>
<keyword evidence="1" id="KW-0479">Metal-binding</keyword>
<dbReference type="GO" id="GO:0006355">
    <property type="term" value="P:regulation of DNA-templated transcription"/>
    <property type="evidence" value="ECO:0007669"/>
    <property type="project" value="InterPro"/>
</dbReference>
<feature type="non-terminal residue" evidence="3">
    <location>
        <position position="1"/>
    </location>
</feature>
<keyword evidence="1" id="KW-0863">Zinc-finger</keyword>
<evidence type="ECO:0000256" key="1">
    <source>
        <dbReference type="PROSITE-ProRule" id="PRU00094"/>
    </source>
</evidence>
<comment type="caution">
    <text evidence="3">The sequence shown here is derived from an EMBL/GenBank/DDBJ whole genome shotgun (WGS) entry which is preliminary data.</text>
</comment>
<dbReference type="EMBL" id="MU802210">
    <property type="protein sequence ID" value="KAJ3980225.1"/>
    <property type="molecule type" value="Genomic_DNA"/>
</dbReference>
<organism evidence="3 4">
    <name type="scientific">Lentinula detonsa</name>
    <dbReference type="NCBI Taxonomy" id="2804962"/>
    <lineage>
        <taxon>Eukaryota</taxon>
        <taxon>Fungi</taxon>
        <taxon>Dikarya</taxon>
        <taxon>Basidiomycota</taxon>
        <taxon>Agaricomycotina</taxon>
        <taxon>Agaricomycetes</taxon>
        <taxon>Agaricomycetidae</taxon>
        <taxon>Agaricales</taxon>
        <taxon>Marasmiineae</taxon>
        <taxon>Omphalotaceae</taxon>
        <taxon>Lentinula</taxon>
    </lineage>
</organism>
<evidence type="ECO:0000259" key="2">
    <source>
        <dbReference type="PROSITE" id="PS50114"/>
    </source>
</evidence>